<gene>
    <name evidence="3" type="ORF">GCM10007418_05210</name>
</gene>
<name>A0ABQ1P3Y2_9GAMM</name>
<reference evidence="4" key="1">
    <citation type="journal article" date="2019" name="Int. J. Syst. Evol. Microbiol.">
        <title>The Global Catalogue of Microorganisms (GCM) 10K type strain sequencing project: providing services to taxonomists for standard genome sequencing and annotation.</title>
        <authorList>
            <consortium name="The Broad Institute Genomics Platform"/>
            <consortium name="The Broad Institute Genome Sequencing Center for Infectious Disease"/>
            <person name="Wu L."/>
            <person name="Ma J."/>
        </authorList>
    </citation>
    <scope>NUCLEOTIDE SEQUENCE [LARGE SCALE GENOMIC DNA]</scope>
    <source>
        <strain evidence="4">CGMCC 1.12482</strain>
    </source>
</reference>
<evidence type="ECO:0000313" key="3">
    <source>
        <dbReference type="EMBL" id="GGC88464.1"/>
    </source>
</evidence>
<comment type="caution">
    <text evidence="3">The sequence shown here is derived from an EMBL/GenBank/DDBJ whole genome shotgun (WGS) entry which is preliminary data.</text>
</comment>
<protein>
    <recommendedName>
        <fullName evidence="2">Transcriptional regulator SutA RNAP-binding domain-containing protein</fullName>
    </recommendedName>
</protein>
<evidence type="ECO:0000313" key="4">
    <source>
        <dbReference type="Proteomes" id="UP000638188"/>
    </source>
</evidence>
<keyword evidence="4" id="KW-1185">Reference proteome</keyword>
<sequence>MTAKPAPKTAPSKRKADAAVATSKSIDNQIDAFLASGGEIQKIPNGKSGQVYGAPRPGRPAAK</sequence>
<dbReference type="Pfam" id="PF20661">
    <property type="entry name" value="SutA-RBD"/>
    <property type="match status" value="1"/>
</dbReference>
<evidence type="ECO:0000259" key="2">
    <source>
        <dbReference type="Pfam" id="PF20661"/>
    </source>
</evidence>
<dbReference type="EMBL" id="BMFF01000001">
    <property type="protein sequence ID" value="GGC88464.1"/>
    <property type="molecule type" value="Genomic_DNA"/>
</dbReference>
<accession>A0ABQ1P3Y2</accession>
<organism evidence="3 4">
    <name type="scientific">Halopseudomonas salina</name>
    <dbReference type="NCBI Taxonomy" id="1323744"/>
    <lineage>
        <taxon>Bacteria</taxon>
        <taxon>Pseudomonadati</taxon>
        <taxon>Pseudomonadota</taxon>
        <taxon>Gammaproteobacteria</taxon>
        <taxon>Pseudomonadales</taxon>
        <taxon>Pseudomonadaceae</taxon>
        <taxon>Halopseudomonas</taxon>
    </lineage>
</organism>
<feature type="region of interest" description="Disordered" evidence="1">
    <location>
        <begin position="1"/>
        <end position="22"/>
    </location>
</feature>
<proteinExistence type="predicted"/>
<dbReference type="RefSeq" id="WP_150277380.1">
    <property type="nucleotide sequence ID" value="NZ_BMFF01000001.1"/>
</dbReference>
<feature type="domain" description="Transcriptional regulator SutA RNAP-binding" evidence="2">
    <location>
        <begin position="18"/>
        <end position="50"/>
    </location>
</feature>
<dbReference type="InterPro" id="IPR049191">
    <property type="entry name" value="SutA_RBD"/>
</dbReference>
<dbReference type="Proteomes" id="UP000638188">
    <property type="component" value="Unassembled WGS sequence"/>
</dbReference>
<feature type="region of interest" description="Disordered" evidence="1">
    <location>
        <begin position="40"/>
        <end position="63"/>
    </location>
</feature>
<evidence type="ECO:0000256" key="1">
    <source>
        <dbReference type="SAM" id="MobiDB-lite"/>
    </source>
</evidence>